<gene>
    <name evidence="2" type="ORF">Prum_029820</name>
</gene>
<dbReference type="Pfam" id="PF13385">
    <property type="entry name" value="Laminin_G_3"/>
    <property type="match status" value="1"/>
</dbReference>
<accession>A0A6V8L175</accession>
<reference evidence="2 3" key="2">
    <citation type="submission" date="2020-03" db="EMBL/GenBank/DDBJ databases">
        <authorList>
            <person name="Ichikawa N."/>
            <person name="Kimura A."/>
            <person name="Kitahashi Y."/>
            <person name="Uohara A."/>
        </authorList>
    </citation>
    <scope>NUCLEOTIDE SEQUENCE [LARGE SCALE GENOMIC DNA]</scope>
    <source>
        <strain evidence="2 3">NBRC 108638</strain>
    </source>
</reference>
<evidence type="ECO:0008006" key="4">
    <source>
        <dbReference type="Google" id="ProtNLM"/>
    </source>
</evidence>
<evidence type="ECO:0000256" key="1">
    <source>
        <dbReference type="SAM" id="SignalP"/>
    </source>
</evidence>
<dbReference type="Gene3D" id="2.60.120.200">
    <property type="match status" value="1"/>
</dbReference>
<sequence length="193" mass="20080">MRMRSLFALAAAAVLLVPAAPVRAAEAAEITDGLVLWYKLDGSAADSSGHGRDGVVNGTPTWTAGEGLGFNGSDTYVKAPDSVLSGLTSVSVSFDVLIDPTQSTPYFIYGFGNSSGSSGNGYLFTTGNGFRTSIATGNWSTEQTTSAPYSLFRGAWKHVTYTQAGNTGILYEDGVEVGRNTGVTTTRVRSVAA</sequence>
<dbReference type="SUPFAM" id="SSF49899">
    <property type="entry name" value="Concanavalin A-like lectins/glucanases"/>
    <property type="match status" value="1"/>
</dbReference>
<comment type="caution">
    <text evidence="2">The sequence shown here is derived from an EMBL/GenBank/DDBJ whole genome shotgun (WGS) entry which is preliminary data.</text>
</comment>
<protein>
    <recommendedName>
        <fullName evidence="4">LamG-like jellyroll fold domain-containing protein</fullName>
    </recommendedName>
</protein>
<name>A0A6V8L175_9ACTN</name>
<feature type="signal peptide" evidence="1">
    <location>
        <begin position="1"/>
        <end position="24"/>
    </location>
</feature>
<evidence type="ECO:0000313" key="3">
    <source>
        <dbReference type="Proteomes" id="UP000482960"/>
    </source>
</evidence>
<feature type="chain" id="PRO_5028940291" description="LamG-like jellyroll fold domain-containing protein" evidence="1">
    <location>
        <begin position="25"/>
        <end position="193"/>
    </location>
</feature>
<proteinExistence type="predicted"/>
<dbReference type="RefSeq" id="WP_218577239.1">
    <property type="nucleotide sequence ID" value="NZ_BLPG01000001.1"/>
</dbReference>
<dbReference type="Proteomes" id="UP000482960">
    <property type="component" value="Unassembled WGS sequence"/>
</dbReference>
<keyword evidence="1" id="KW-0732">Signal</keyword>
<organism evidence="2 3">
    <name type="scientific">Phytohabitans rumicis</name>
    <dbReference type="NCBI Taxonomy" id="1076125"/>
    <lineage>
        <taxon>Bacteria</taxon>
        <taxon>Bacillati</taxon>
        <taxon>Actinomycetota</taxon>
        <taxon>Actinomycetes</taxon>
        <taxon>Micromonosporales</taxon>
        <taxon>Micromonosporaceae</taxon>
    </lineage>
</organism>
<evidence type="ECO:0000313" key="2">
    <source>
        <dbReference type="EMBL" id="GFJ89340.1"/>
    </source>
</evidence>
<keyword evidence="3" id="KW-1185">Reference proteome</keyword>
<reference evidence="2 3" key="1">
    <citation type="submission" date="2020-03" db="EMBL/GenBank/DDBJ databases">
        <title>Whole genome shotgun sequence of Phytohabitans rumicis NBRC 108638.</title>
        <authorList>
            <person name="Komaki H."/>
            <person name="Tamura T."/>
        </authorList>
    </citation>
    <scope>NUCLEOTIDE SEQUENCE [LARGE SCALE GENOMIC DNA]</scope>
    <source>
        <strain evidence="2 3">NBRC 108638</strain>
    </source>
</reference>
<dbReference type="EMBL" id="BLPG01000001">
    <property type="protein sequence ID" value="GFJ89340.1"/>
    <property type="molecule type" value="Genomic_DNA"/>
</dbReference>
<dbReference type="InterPro" id="IPR013320">
    <property type="entry name" value="ConA-like_dom_sf"/>
</dbReference>
<dbReference type="AlphaFoldDB" id="A0A6V8L175"/>